<dbReference type="InterPro" id="IPR043964">
    <property type="entry name" value="P-loop_TraG"/>
</dbReference>
<gene>
    <name evidence="12" type="ORF">CP965_05370</name>
</gene>
<keyword evidence="3 9" id="KW-0812">Transmembrane</keyword>
<evidence type="ECO:0000256" key="4">
    <source>
        <dbReference type="ARBA" id="ARBA00022741"/>
    </source>
</evidence>
<evidence type="ECO:0000256" key="7">
    <source>
        <dbReference type="ARBA" id="ARBA00023026"/>
    </source>
</evidence>
<dbReference type="Pfam" id="PF03135">
    <property type="entry name" value="CagE_TrbE_VirB"/>
    <property type="match status" value="1"/>
</dbReference>
<feature type="domain" description="TraG P-loop" evidence="11">
    <location>
        <begin position="543"/>
        <end position="849"/>
    </location>
</feature>
<keyword evidence="13" id="KW-1185">Reference proteome</keyword>
<dbReference type="RefSeq" id="WP_129061051.1">
    <property type="nucleotide sequence ID" value="NZ_NXIE01000002.1"/>
</dbReference>
<dbReference type="InterPro" id="IPR027417">
    <property type="entry name" value="P-loop_NTPase"/>
</dbReference>
<keyword evidence="8 9" id="KW-0472">Membrane</keyword>
<evidence type="ECO:0000256" key="1">
    <source>
        <dbReference type="ARBA" id="ARBA00004370"/>
    </source>
</evidence>
<feature type="domain" description="CagE TrbE VirB component of type IV transporter system central" evidence="10">
    <location>
        <begin position="275"/>
        <end position="480"/>
    </location>
</feature>
<organism evidence="12 13">
    <name type="scientific">Halarcobacter mediterraneus</name>
    <dbReference type="NCBI Taxonomy" id="2023153"/>
    <lineage>
        <taxon>Bacteria</taxon>
        <taxon>Pseudomonadati</taxon>
        <taxon>Campylobacterota</taxon>
        <taxon>Epsilonproteobacteria</taxon>
        <taxon>Campylobacterales</taxon>
        <taxon>Arcobacteraceae</taxon>
        <taxon>Halarcobacter</taxon>
    </lineage>
</organism>
<evidence type="ECO:0000256" key="8">
    <source>
        <dbReference type="ARBA" id="ARBA00023136"/>
    </source>
</evidence>
<evidence type="ECO:0000256" key="9">
    <source>
        <dbReference type="SAM" id="Phobius"/>
    </source>
</evidence>
<dbReference type="PANTHER" id="PTHR30121">
    <property type="entry name" value="UNCHARACTERIZED PROTEIN YJGR-RELATED"/>
    <property type="match status" value="1"/>
</dbReference>
<keyword evidence="4" id="KW-0547">Nucleotide-binding</keyword>
<evidence type="ECO:0000313" key="12">
    <source>
        <dbReference type="EMBL" id="RXK13230.1"/>
    </source>
</evidence>
<keyword evidence="7" id="KW-0843">Virulence</keyword>
<evidence type="ECO:0000313" key="13">
    <source>
        <dbReference type="Proteomes" id="UP000289718"/>
    </source>
</evidence>
<dbReference type="InterPro" id="IPR007792">
    <property type="entry name" value="T4SS_VirB3/TrbD/AvhB"/>
</dbReference>
<protein>
    <submittedName>
        <fullName evidence="12">Type IV secretion system protein VirB4</fullName>
    </submittedName>
</protein>
<comment type="subcellular location">
    <subcellularLocation>
        <location evidence="1">Membrane</location>
    </subcellularLocation>
</comment>
<evidence type="ECO:0000256" key="3">
    <source>
        <dbReference type="ARBA" id="ARBA00022692"/>
    </source>
</evidence>
<feature type="transmembrane region" description="Helical" evidence="9">
    <location>
        <begin position="43"/>
        <end position="69"/>
    </location>
</feature>
<dbReference type="EMBL" id="NXIE01000002">
    <property type="protein sequence ID" value="RXK13230.1"/>
    <property type="molecule type" value="Genomic_DNA"/>
</dbReference>
<evidence type="ECO:0000256" key="5">
    <source>
        <dbReference type="ARBA" id="ARBA00022840"/>
    </source>
</evidence>
<keyword evidence="6 9" id="KW-1133">Transmembrane helix</keyword>
<sequence>MEREILFKGMTRPAMLWGVPIVPLVSVSAIILLLSIWSLKLYLALIIFPVFLVMRTMALIDVFIFRLLFLKFKTNTNNKKYYGAKTFHSVEYRKMQKRIDFPEVSVLALNKNPSFEKFIPYSSLIADDIVINKDSMLMTTWEISGVPFELTDKQKIEGHKKSLNMIFKTFSTENVSFYFHNIRRDIEVNLNAEYKNKFLEETNTKYYENFKKGSLKANKLYLTLIYNPFRDKVDRSSFIKLNPRKRYNELKIYIKKMREYSSRLEANLNAFKVDRLKVYEKEGNSYSSQLEFYNYLIGGKNTKVRALNAPLNEYLIGALRNLQFNSDTVQLNYNDGGKNFARAIEIKDYTSETYIGILNSLLYLNVNYTITQSYDPIQKHEARSRLKKQHGRLMSSEDDSITQLEQFSTALDELANNEISFGNYHFSILVFSDTLKGVKEDTNKVITALNDLGLSVTLADIALPATYFSQFPTNYHLRPRVSLLSSKNYSSLIALHNFPNGRKSNNAWGDAITILKTTNNQPYYFNLHQFSSKNDFGEFPLGNFTVIGQSGSGKTNFLGFICNQLLKYANKETFPDNVPDEKQKMTLVYLDKDKGALANILAGGGRYLSLANGEPTGFNPFMVENNPTNIRSLNTLIKILVTRNGEILSTADEKKIANGIDFIMNEFSRSERKFGISLLLENMTKDFNDDNSLKSRLELWKNGKQFGWVFDNEYDSLDFPDEINFFGIDGTEFLDDKDVSAPMSFYILWRVTNLIDGRRFGLLIDECWKWLENSLVQEMAKDKLKTIRKKNGILGFGTQSASDLLELDIAKTIVEQSATSIFFYNDKATFDDYVKGFKCTEKEFKTIENFVKTDYRCLIKRTDESVVTSLDLSTIGKENISILSTGEANVESIEKIFAQENLSLEEKVNQLREYYKAS</sequence>
<dbReference type="OrthoDB" id="9816422at2"/>
<evidence type="ECO:0000256" key="6">
    <source>
        <dbReference type="ARBA" id="ARBA00022989"/>
    </source>
</evidence>
<dbReference type="Pfam" id="PF05101">
    <property type="entry name" value="VirB3"/>
    <property type="match status" value="1"/>
</dbReference>
<name>A0A4Q1AXZ5_9BACT</name>
<dbReference type="AlphaFoldDB" id="A0A4Q1AXZ5"/>
<dbReference type="SUPFAM" id="SSF52540">
    <property type="entry name" value="P-loop containing nucleoside triphosphate hydrolases"/>
    <property type="match status" value="1"/>
</dbReference>
<dbReference type="Gene3D" id="3.40.50.300">
    <property type="entry name" value="P-loop containing nucleotide triphosphate hydrolases"/>
    <property type="match status" value="1"/>
</dbReference>
<evidence type="ECO:0000259" key="11">
    <source>
        <dbReference type="Pfam" id="PF19044"/>
    </source>
</evidence>
<dbReference type="GO" id="GO:0016020">
    <property type="term" value="C:membrane"/>
    <property type="evidence" value="ECO:0007669"/>
    <property type="project" value="UniProtKB-SubCell"/>
</dbReference>
<accession>A0A4Q1AXZ5</accession>
<comment type="similarity">
    <text evidence="2">Belongs to the TrbE/VirB4 family.</text>
</comment>
<comment type="caution">
    <text evidence="12">The sequence shown here is derived from an EMBL/GenBank/DDBJ whole genome shotgun (WGS) entry which is preliminary data.</text>
</comment>
<evidence type="ECO:0000256" key="2">
    <source>
        <dbReference type="ARBA" id="ARBA00006512"/>
    </source>
</evidence>
<dbReference type="InterPro" id="IPR018145">
    <property type="entry name" value="CagE_TrbE_VirB_cntrl_dom"/>
</dbReference>
<reference evidence="12 13" key="1">
    <citation type="submission" date="2017-09" db="EMBL/GenBank/DDBJ databases">
        <title>Genomics of the genus Arcobacter.</title>
        <authorList>
            <person name="Perez-Cataluna A."/>
            <person name="Figueras M.J."/>
            <person name="Salas-Masso N."/>
        </authorList>
    </citation>
    <scope>NUCLEOTIDE SEQUENCE [LARGE SCALE GENOMIC DNA]</scope>
    <source>
        <strain evidence="12 13">F156-34</strain>
    </source>
</reference>
<dbReference type="InterPro" id="IPR004346">
    <property type="entry name" value="CagE_TrbE_VirB"/>
</dbReference>
<dbReference type="NCBIfam" id="TIGR00929">
    <property type="entry name" value="VirB4_CagE"/>
    <property type="match status" value="1"/>
</dbReference>
<proteinExistence type="inferred from homology"/>
<dbReference type="Pfam" id="PF19044">
    <property type="entry name" value="P-loop_TraG"/>
    <property type="match status" value="1"/>
</dbReference>
<dbReference type="Proteomes" id="UP000289718">
    <property type="component" value="Unassembled WGS sequence"/>
</dbReference>
<dbReference type="InterPro" id="IPR051162">
    <property type="entry name" value="T4SS_component"/>
</dbReference>
<keyword evidence="5" id="KW-0067">ATP-binding</keyword>
<dbReference type="GO" id="GO:0005524">
    <property type="term" value="F:ATP binding"/>
    <property type="evidence" value="ECO:0007669"/>
    <property type="project" value="UniProtKB-KW"/>
</dbReference>
<feature type="transmembrane region" description="Helical" evidence="9">
    <location>
        <begin position="14"/>
        <end position="37"/>
    </location>
</feature>
<dbReference type="PANTHER" id="PTHR30121:SF12">
    <property type="entry name" value="TYPE IV SECRETION SYSTEM PROTEIN CAGE"/>
    <property type="match status" value="1"/>
</dbReference>
<evidence type="ECO:0000259" key="10">
    <source>
        <dbReference type="Pfam" id="PF03135"/>
    </source>
</evidence>